<dbReference type="SMART" id="SM00448">
    <property type="entry name" value="REC"/>
    <property type="match status" value="1"/>
</dbReference>
<evidence type="ECO:0000256" key="2">
    <source>
        <dbReference type="PROSITE-ProRule" id="PRU00169"/>
    </source>
</evidence>
<dbReference type="Gene3D" id="3.40.50.2300">
    <property type="match status" value="1"/>
</dbReference>
<comment type="caution">
    <text evidence="4">The sequence shown here is derived from an EMBL/GenBank/DDBJ whole genome shotgun (WGS) entry which is preliminary data.</text>
</comment>
<protein>
    <submittedName>
        <fullName evidence="4">CheY-like chemotaxis protein</fullName>
    </submittedName>
</protein>
<proteinExistence type="predicted"/>
<evidence type="ECO:0000313" key="5">
    <source>
        <dbReference type="Proteomes" id="UP000245523"/>
    </source>
</evidence>
<accession>A0ABX5LNK8</accession>
<evidence type="ECO:0000313" key="4">
    <source>
        <dbReference type="EMBL" id="PWL03994.1"/>
    </source>
</evidence>
<dbReference type="EMBL" id="QGHD01000001">
    <property type="protein sequence ID" value="PWL03994.1"/>
    <property type="molecule type" value="Genomic_DNA"/>
</dbReference>
<name>A0ABX5LNK8_9BACT</name>
<organism evidence="4 5">
    <name type="scientific">Hallerella porci</name>
    <dbReference type="NCBI Taxonomy" id="1945871"/>
    <lineage>
        <taxon>Bacteria</taxon>
        <taxon>Pseudomonadati</taxon>
        <taxon>Fibrobacterota</taxon>
        <taxon>Fibrobacteria</taxon>
        <taxon>Fibrobacterales</taxon>
        <taxon>Fibrobacteraceae</taxon>
        <taxon>Hallerella</taxon>
    </lineage>
</organism>
<dbReference type="InterPro" id="IPR011006">
    <property type="entry name" value="CheY-like_superfamily"/>
</dbReference>
<keyword evidence="1 2" id="KW-0597">Phosphoprotein</keyword>
<dbReference type="PANTHER" id="PTHR45339:SF3">
    <property type="entry name" value="HISTIDINE KINASE"/>
    <property type="match status" value="1"/>
</dbReference>
<dbReference type="Proteomes" id="UP000245523">
    <property type="component" value="Unassembled WGS sequence"/>
</dbReference>
<dbReference type="CDD" id="cd17546">
    <property type="entry name" value="REC_hyHK_CKI1_RcsC-like"/>
    <property type="match status" value="1"/>
</dbReference>
<feature type="domain" description="Response regulatory" evidence="3">
    <location>
        <begin position="11"/>
        <end position="131"/>
    </location>
</feature>
<dbReference type="SUPFAM" id="SSF52172">
    <property type="entry name" value="CheY-like"/>
    <property type="match status" value="1"/>
</dbReference>
<sequence length="137" mass="15286">MNDHLNFSGLKILLVEDNELNLEIASTILEGVGFEIETAENGKIAVEKVTQENCRYDLILMDIQMPVMDGYTATRKIRALNSAYCKTVPIIAMTANAFEEDKKNALAAGMNDHIAKPIDITAFGKILKRWLKTNKNV</sequence>
<dbReference type="RefSeq" id="WP_320793037.1">
    <property type="nucleotide sequence ID" value="NZ_JAXEIU010000015.1"/>
</dbReference>
<reference evidence="4 5" key="1">
    <citation type="submission" date="2018-05" db="EMBL/GenBank/DDBJ databases">
        <title>Animal gut microbial communities from fecal samples from Wisconsin, USA.</title>
        <authorList>
            <person name="Neumann A."/>
        </authorList>
    </citation>
    <scope>NUCLEOTIDE SEQUENCE [LARGE SCALE GENOMIC DNA]</scope>
    <source>
        <strain evidence="4 5">UWS4</strain>
    </source>
</reference>
<dbReference type="PROSITE" id="PS50110">
    <property type="entry name" value="RESPONSE_REGULATORY"/>
    <property type="match status" value="1"/>
</dbReference>
<dbReference type="Pfam" id="PF00072">
    <property type="entry name" value="Response_reg"/>
    <property type="match status" value="1"/>
</dbReference>
<evidence type="ECO:0000259" key="3">
    <source>
        <dbReference type="PROSITE" id="PS50110"/>
    </source>
</evidence>
<feature type="modified residue" description="4-aspartylphosphate" evidence="2">
    <location>
        <position position="62"/>
    </location>
</feature>
<evidence type="ECO:0000256" key="1">
    <source>
        <dbReference type="ARBA" id="ARBA00022553"/>
    </source>
</evidence>
<dbReference type="InterPro" id="IPR001789">
    <property type="entry name" value="Sig_transdc_resp-reg_receiver"/>
</dbReference>
<dbReference type="PANTHER" id="PTHR45339">
    <property type="entry name" value="HYBRID SIGNAL TRANSDUCTION HISTIDINE KINASE J"/>
    <property type="match status" value="1"/>
</dbReference>
<keyword evidence="5" id="KW-1185">Reference proteome</keyword>
<gene>
    <name evidence="4" type="ORF">B0H50_1015</name>
</gene>